<dbReference type="InterPro" id="IPR045628">
    <property type="entry name" value="Lhr_WH_dom"/>
</dbReference>
<dbReference type="InterPro" id="IPR001650">
    <property type="entry name" value="Helicase_C-like"/>
</dbReference>
<evidence type="ECO:0000259" key="10">
    <source>
        <dbReference type="PROSITE" id="PS51192"/>
    </source>
</evidence>
<sequence length="911" mass="103649">MKDQNQQTNQILDSLFEKFGFSKLTEIQKKASPIILQKKDCLVIAPTGSGKTECSVIPIFSLLKNSKKSGKIKVLYITPLRALNRDVFRRITKYAHSNELSIEIRHGDTSQKDRRKIRDDPPDILITTPETLVILLTQIKMLNALSDLEWVIIDEVHELLASERGSQLSLSIERLELNSKYPLTKIGLSATVGNFEEAGKFVVGTKRKCQIIRDKSLRKYDVEIKYVDGTISDVAEKIIEYVSELDLDSPILLFTNTRGEAEFLASILKEKSPIEIELHHGSLSKEVREETELTLREGKRGIVVCTSSLELGLDIGSVELVIHYGSPRQVSKLIQRIGRSRHNLNTSAKGLIITNNPDDEFEARAILERVKEGSIEEQKIHDSSLDVLAHHLVGLSMQIGEIPVEKAFELVTKAYPFRNLQLEDLIDVLNLLDSNYLIFFDRTKMTYWKKGRAFKYYFENLSTIPDILKFKVFDSVGKKIIGSLDQRFVGDFGDSGNIFVLKGLQWRILNVDEKSFTVNVEPFRSGAITVPYWEGESIPIDYNTARKVGVFRARVKNGSLTLINKTIEKLNFDQIPDENHIVIESSKSQGSIVIHSCFGTKINSTLSTLLSSMLSSILGSIVDSRSDGYRIVLSSRSRISEKLFLQVLKDDYDLYSMVTASLTGTHNVNWKTWCVAKKFGIVGRGAIYERKSARFLYERYSKTPLVHEALRELFHDKYDLKNSEIILNKIRENKISVKWLEVDNFSKLAEPILDHTAKYYAAPANLDKGIIDLVKARLAKTKHRLICARCGKWERVVETNEVKNILICPYCKARQITATFYSDYDLPKIIQKKHAGKKLSSDEKHKFDRAWKVSSLIENFGKIAITVLSGYGVGADTAARILRNMVDEEYLFKQIYEAERQYVVTRGFWDS</sequence>
<dbReference type="Gene3D" id="3.40.50.300">
    <property type="entry name" value="P-loop containing nucleotide triphosphate hydrolases"/>
    <property type="match status" value="2"/>
</dbReference>
<evidence type="ECO:0000313" key="14">
    <source>
        <dbReference type="Proteomes" id="UP000520052"/>
    </source>
</evidence>
<dbReference type="InterPro" id="IPR013701">
    <property type="entry name" value="Lhr-like_DEAD/DEAH_assoc"/>
</dbReference>
<evidence type="ECO:0000256" key="2">
    <source>
        <dbReference type="ARBA" id="ARBA00022763"/>
    </source>
</evidence>
<evidence type="ECO:0000256" key="6">
    <source>
        <dbReference type="ARBA" id="ARBA00023125"/>
    </source>
</evidence>
<evidence type="ECO:0000313" key="15">
    <source>
        <dbReference type="Proteomes" id="UP000563820"/>
    </source>
</evidence>
<name>A0A7K4MJE1_9ARCH</name>
<comment type="caution">
    <text evidence="12">The sequence shown here is derived from an EMBL/GenBank/DDBJ whole genome shotgun (WGS) entry which is preliminary data.</text>
</comment>
<proteinExistence type="inferred from homology"/>
<evidence type="ECO:0000256" key="5">
    <source>
        <dbReference type="ARBA" id="ARBA00022840"/>
    </source>
</evidence>
<dbReference type="AlphaFoldDB" id="A0A7K4MJE1"/>
<evidence type="ECO:0000256" key="9">
    <source>
        <dbReference type="ARBA" id="ARBA00093467"/>
    </source>
</evidence>
<gene>
    <name evidence="12" type="ORF">HX848_04750</name>
    <name evidence="13" type="ORF">HX854_00150</name>
</gene>
<evidence type="ECO:0000313" key="12">
    <source>
        <dbReference type="EMBL" id="NWJ28682.1"/>
    </source>
</evidence>
<keyword evidence="7" id="KW-0234">DNA repair</keyword>
<dbReference type="PIRSF" id="PIRSF037307">
    <property type="entry name" value="Lhr-like_helic_prd"/>
    <property type="match status" value="1"/>
</dbReference>
<evidence type="ECO:0000256" key="1">
    <source>
        <dbReference type="ARBA" id="ARBA00022741"/>
    </source>
</evidence>
<dbReference type="Pfam" id="PF00270">
    <property type="entry name" value="DEAD"/>
    <property type="match status" value="1"/>
</dbReference>
<dbReference type="InterPro" id="IPR027417">
    <property type="entry name" value="P-loop_NTPase"/>
</dbReference>
<dbReference type="PROSITE" id="PS51194">
    <property type="entry name" value="HELICASE_CTER"/>
    <property type="match status" value="1"/>
</dbReference>
<dbReference type="Proteomes" id="UP000563820">
    <property type="component" value="Unassembled WGS sequence"/>
</dbReference>
<dbReference type="InterPro" id="IPR011545">
    <property type="entry name" value="DEAD/DEAH_box_helicase_dom"/>
</dbReference>
<keyword evidence="2" id="KW-0227">DNA damage</keyword>
<protein>
    <submittedName>
        <fullName evidence="12">DEAD/DEAH box helicase</fullName>
    </submittedName>
</protein>
<dbReference type="PANTHER" id="PTHR47962">
    <property type="entry name" value="ATP-DEPENDENT HELICASE LHR-RELATED-RELATED"/>
    <property type="match status" value="1"/>
</dbReference>
<dbReference type="EMBL" id="JACATE010000006">
    <property type="protein sequence ID" value="NWJ28682.1"/>
    <property type="molecule type" value="Genomic_DNA"/>
</dbReference>
<dbReference type="GO" id="GO:0016887">
    <property type="term" value="F:ATP hydrolysis activity"/>
    <property type="evidence" value="ECO:0007669"/>
    <property type="project" value="TreeGrafter"/>
</dbReference>
<dbReference type="GO" id="GO:0004386">
    <property type="term" value="F:helicase activity"/>
    <property type="evidence" value="ECO:0007669"/>
    <property type="project" value="UniProtKB-KW"/>
</dbReference>
<dbReference type="GO" id="GO:0140097">
    <property type="term" value="F:catalytic activity, acting on DNA"/>
    <property type="evidence" value="ECO:0007669"/>
    <property type="project" value="UniProtKB-ARBA"/>
</dbReference>
<keyword evidence="3" id="KW-0378">Hydrolase</keyword>
<keyword evidence="5" id="KW-0067">ATP-binding</keyword>
<organism evidence="12 15">
    <name type="scientific">Marine Group I thaumarchaeote</name>
    <dbReference type="NCBI Taxonomy" id="2511932"/>
    <lineage>
        <taxon>Archaea</taxon>
        <taxon>Nitrososphaerota</taxon>
        <taxon>Marine Group I</taxon>
    </lineage>
</organism>
<keyword evidence="8" id="KW-0413">Isomerase</keyword>
<dbReference type="GO" id="GO:0006281">
    <property type="term" value="P:DNA repair"/>
    <property type="evidence" value="ECO:0007669"/>
    <property type="project" value="UniProtKB-KW"/>
</dbReference>
<dbReference type="SMART" id="SM00490">
    <property type="entry name" value="HELICc"/>
    <property type="match status" value="1"/>
</dbReference>
<evidence type="ECO:0000256" key="4">
    <source>
        <dbReference type="ARBA" id="ARBA00022806"/>
    </source>
</evidence>
<dbReference type="GO" id="GO:0003677">
    <property type="term" value="F:DNA binding"/>
    <property type="evidence" value="ECO:0007669"/>
    <property type="project" value="UniProtKB-KW"/>
</dbReference>
<dbReference type="GO" id="GO:0005524">
    <property type="term" value="F:ATP binding"/>
    <property type="evidence" value="ECO:0007669"/>
    <property type="project" value="UniProtKB-KW"/>
</dbReference>
<evidence type="ECO:0000313" key="13">
    <source>
        <dbReference type="EMBL" id="NWJ83151.1"/>
    </source>
</evidence>
<dbReference type="Pfam" id="PF00271">
    <property type="entry name" value="Helicase_C"/>
    <property type="match status" value="1"/>
</dbReference>
<dbReference type="InterPro" id="IPR017170">
    <property type="entry name" value="Lhr-like"/>
</dbReference>
<dbReference type="Proteomes" id="UP000520052">
    <property type="component" value="Unassembled WGS sequence"/>
</dbReference>
<dbReference type="PANTHER" id="PTHR47962:SF5">
    <property type="entry name" value="ATP-DEPENDENT HELICASE LHR-RELATED"/>
    <property type="match status" value="1"/>
</dbReference>
<feature type="domain" description="Helicase C-terminal" evidence="11">
    <location>
        <begin position="237"/>
        <end position="393"/>
    </location>
</feature>
<evidence type="ECO:0000256" key="3">
    <source>
        <dbReference type="ARBA" id="ARBA00022801"/>
    </source>
</evidence>
<feature type="domain" description="Helicase ATP-binding" evidence="10">
    <location>
        <begin position="32"/>
        <end position="210"/>
    </location>
</feature>
<keyword evidence="1" id="KW-0547">Nucleotide-binding</keyword>
<reference evidence="12" key="2">
    <citation type="submission" date="2020-06" db="EMBL/GenBank/DDBJ databases">
        <authorList>
            <person name="Wang Y."/>
        </authorList>
    </citation>
    <scope>NUCLEOTIDE SEQUENCE</scope>
    <source>
        <strain evidence="12">T1L11</strain>
        <strain evidence="13">T3L1</strain>
    </source>
</reference>
<keyword evidence="6" id="KW-0238">DNA-binding</keyword>
<evidence type="ECO:0000256" key="8">
    <source>
        <dbReference type="ARBA" id="ARBA00023235"/>
    </source>
</evidence>
<keyword evidence="4 12" id="KW-0347">Helicase</keyword>
<dbReference type="SUPFAM" id="SSF52540">
    <property type="entry name" value="P-loop containing nucleoside triphosphate hydrolases"/>
    <property type="match status" value="1"/>
</dbReference>
<dbReference type="InterPro" id="IPR052511">
    <property type="entry name" value="ATP-dep_Helicase"/>
</dbReference>
<dbReference type="EMBL" id="JACATC010000001">
    <property type="protein sequence ID" value="NWJ83151.1"/>
    <property type="molecule type" value="Genomic_DNA"/>
</dbReference>
<evidence type="ECO:0000256" key="7">
    <source>
        <dbReference type="ARBA" id="ARBA00023204"/>
    </source>
</evidence>
<dbReference type="Pfam" id="PF08494">
    <property type="entry name" value="DEAD_assoc"/>
    <property type="match status" value="1"/>
</dbReference>
<evidence type="ECO:0000259" key="11">
    <source>
        <dbReference type="PROSITE" id="PS51194"/>
    </source>
</evidence>
<dbReference type="InterPro" id="IPR014001">
    <property type="entry name" value="Helicase_ATP-bd"/>
</dbReference>
<dbReference type="SMART" id="SM00487">
    <property type="entry name" value="DEXDc"/>
    <property type="match status" value="1"/>
</dbReference>
<accession>A0A7K4MJE1</accession>
<reference evidence="14 15" key="1">
    <citation type="journal article" date="2019" name="Environ. Microbiol.">
        <title>Genomics insights into ecotype formation of ammonia-oxidizing archaea in the deep ocean.</title>
        <authorList>
            <person name="Wang Y."/>
            <person name="Huang J.M."/>
            <person name="Cui G.J."/>
            <person name="Nunoura T."/>
            <person name="Takaki Y."/>
            <person name="Li W.L."/>
            <person name="Li J."/>
            <person name="Gao Z.M."/>
            <person name="Takai K."/>
            <person name="Zhang A.Q."/>
            <person name="Stepanauskas R."/>
        </authorList>
    </citation>
    <scope>NUCLEOTIDE SEQUENCE [LARGE SCALE GENOMIC DNA]</scope>
    <source>
        <strain evidence="12 15">T1L11</strain>
        <strain evidence="13 14">T3L1</strain>
    </source>
</reference>
<dbReference type="PROSITE" id="PS51192">
    <property type="entry name" value="HELICASE_ATP_BIND_1"/>
    <property type="match status" value="1"/>
</dbReference>
<comment type="similarity">
    <text evidence="9">Belongs to the Lhr helicase family. Lhr-Core subfamily.</text>
</comment>
<dbReference type="Pfam" id="PF19306">
    <property type="entry name" value="WHD_Lhr"/>
    <property type="match status" value="1"/>
</dbReference>